<organism evidence="10 11">
    <name type="scientific">Phasianus colchicus</name>
    <name type="common">Common pheasant</name>
    <dbReference type="NCBI Taxonomy" id="9054"/>
    <lineage>
        <taxon>Eukaryota</taxon>
        <taxon>Metazoa</taxon>
        <taxon>Chordata</taxon>
        <taxon>Craniata</taxon>
        <taxon>Vertebrata</taxon>
        <taxon>Euteleostomi</taxon>
        <taxon>Archelosauria</taxon>
        <taxon>Archosauria</taxon>
        <taxon>Dinosauria</taxon>
        <taxon>Saurischia</taxon>
        <taxon>Theropoda</taxon>
        <taxon>Coelurosauria</taxon>
        <taxon>Aves</taxon>
        <taxon>Neognathae</taxon>
        <taxon>Galloanserae</taxon>
        <taxon>Galliformes</taxon>
        <taxon>Phasianidae</taxon>
        <taxon>Phasianinae</taxon>
        <taxon>Phasianus</taxon>
    </lineage>
</organism>
<comment type="similarity">
    <text evidence="1">Belongs to the peptidase C1 family.</text>
</comment>
<keyword evidence="6" id="KW-1015">Disulfide bond</keyword>
<dbReference type="Ensembl" id="ENSPCLT00000011169.1">
    <property type="protein sequence ID" value="ENSPCLP00000008169.1"/>
    <property type="gene ID" value="ENSPCLG00000006800.1"/>
</dbReference>
<dbReference type="Pfam" id="PF00112">
    <property type="entry name" value="Peptidase_C1"/>
    <property type="match status" value="2"/>
</dbReference>
<evidence type="ECO:0000256" key="4">
    <source>
        <dbReference type="ARBA" id="ARBA00022807"/>
    </source>
</evidence>
<feature type="signal peptide" evidence="7">
    <location>
        <begin position="1"/>
        <end position="19"/>
    </location>
</feature>
<evidence type="ECO:0000256" key="1">
    <source>
        <dbReference type="ARBA" id="ARBA00008455"/>
    </source>
</evidence>
<dbReference type="SMART" id="SM00645">
    <property type="entry name" value="Pept_C1"/>
    <property type="match status" value="1"/>
</dbReference>
<dbReference type="InterPro" id="IPR013201">
    <property type="entry name" value="Prot_inhib_I29"/>
</dbReference>
<keyword evidence="7" id="KW-0732">Signal</keyword>
<feature type="domain" description="Cathepsin propeptide inhibitor" evidence="9">
    <location>
        <begin position="245"/>
        <end position="301"/>
    </location>
</feature>
<evidence type="ECO:0000313" key="10">
    <source>
        <dbReference type="Ensembl" id="ENSPCLP00000008169.1"/>
    </source>
</evidence>
<keyword evidence="11" id="KW-1185">Reference proteome</keyword>
<evidence type="ECO:0000256" key="7">
    <source>
        <dbReference type="SAM" id="SignalP"/>
    </source>
</evidence>
<keyword evidence="3" id="KW-0378">Hydrolase</keyword>
<dbReference type="InterPro" id="IPR000668">
    <property type="entry name" value="Peptidase_C1A_C"/>
</dbReference>
<dbReference type="GO" id="GO:0008234">
    <property type="term" value="F:cysteine-type peptidase activity"/>
    <property type="evidence" value="ECO:0007669"/>
    <property type="project" value="UniProtKB-KW"/>
</dbReference>
<dbReference type="InterPro" id="IPR025661">
    <property type="entry name" value="Pept_asp_AS"/>
</dbReference>
<dbReference type="InterPro" id="IPR038765">
    <property type="entry name" value="Papain-like_cys_pep_sf"/>
</dbReference>
<dbReference type="PRINTS" id="PR00705">
    <property type="entry name" value="PAPAIN"/>
</dbReference>
<dbReference type="FunFam" id="3.90.70.10:FF:000087">
    <property type="entry name" value="Counting factor associated protein D"/>
    <property type="match status" value="1"/>
</dbReference>
<reference evidence="10" key="1">
    <citation type="submission" date="2025-08" db="UniProtKB">
        <authorList>
            <consortium name="Ensembl"/>
        </authorList>
    </citation>
    <scope>IDENTIFICATION</scope>
</reference>
<proteinExistence type="inferred from homology"/>
<feature type="domain" description="Peptidase C1A papain C-terminal" evidence="8">
    <location>
        <begin position="329"/>
        <end position="569"/>
    </location>
</feature>
<protein>
    <submittedName>
        <fullName evidence="10">Uncharacterized protein</fullName>
    </submittedName>
</protein>
<evidence type="ECO:0000313" key="11">
    <source>
        <dbReference type="Proteomes" id="UP000472261"/>
    </source>
</evidence>
<dbReference type="Proteomes" id="UP000472261">
    <property type="component" value="Unplaced"/>
</dbReference>
<keyword evidence="5" id="KW-0865">Zymogen</keyword>
<dbReference type="AlphaFoldDB" id="A0A669PJ97"/>
<dbReference type="InterPro" id="IPR013128">
    <property type="entry name" value="Peptidase_C1A"/>
</dbReference>
<dbReference type="GO" id="GO:0006508">
    <property type="term" value="P:proteolysis"/>
    <property type="evidence" value="ECO:0007669"/>
    <property type="project" value="UniProtKB-KW"/>
</dbReference>
<dbReference type="PROSITE" id="PS00639">
    <property type="entry name" value="THIOL_PROTEASE_HIS"/>
    <property type="match status" value="1"/>
</dbReference>
<dbReference type="Gene3D" id="3.90.70.10">
    <property type="entry name" value="Cysteine proteinases"/>
    <property type="match status" value="1"/>
</dbReference>
<dbReference type="PROSITE" id="PS00640">
    <property type="entry name" value="THIOL_PROTEASE_ASN"/>
    <property type="match status" value="1"/>
</dbReference>
<keyword evidence="4" id="KW-0788">Thiol protease</keyword>
<dbReference type="CDD" id="cd02248">
    <property type="entry name" value="Peptidase_C1A"/>
    <property type="match status" value="1"/>
</dbReference>
<accession>A0A669PJ97</accession>
<dbReference type="SMART" id="SM00848">
    <property type="entry name" value="Inhibitor_I29"/>
    <property type="match status" value="1"/>
</dbReference>
<dbReference type="InterPro" id="IPR025660">
    <property type="entry name" value="Pept_his_AS"/>
</dbReference>
<dbReference type="PANTHER" id="PTHR12411">
    <property type="entry name" value="CYSTEINE PROTEASE FAMILY C1-RELATED"/>
    <property type="match status" value="1"/>
</dbReference>
<reference evidence="10" key="2">
    <citation type="submission" date="2025-09" db="UniProtKB">
        <authorList>
            <consortium name="Ensembl"/>
        </authorList>
    </citation>
    <scope>IDENTIFICATION</scope>
</reference>
<dbReference type="InterPro" id="IPR000169">
    <property type="entry name" value="Pept_cys_AS"/>
</dbReference>
<evidence type="ECO:0000259" key="8">
    <source>
        <dbReference type="SMART" id="SM00645"/>
    </source>
</evidence>
<gene>
    <name evidence="10" type="primary">LOC116230088</name>
</gene>
<evidence type="ECO:0000256" key="6">
    <source>
        <dbReference type="ARBA" id="ARBA00023157"/>
    </source>
</evidence>
<evidence type="ECO:0000256" key="5">
    <source>
        <dbReference type="ARBA" id="ARBA00023145"/>
    </source>
</evidence>
<dbReference type="SUPFAM" id="SSF54001">
    <property type="entry name" value="Cysteine proteinases"/>
    <property type="match status" value="1"/>
</dbReference>
<name>A0A669PJ97_PHACC</name>
<dbReference type="PROSITE" id="PS00139">
    <property type="entry name" value="THIOL_PROTEASE_CYS"/>
    <property type="match status" value="1"/>
</dbReference>
<sequence length="571" mass="63905">MMGVLGWLVAAALGSSVQGHDDALSHPHPHFGSVYHVRGVISLPYAEIEEPFEAWYNLTGNKSRIQYYGGQVITYQLAGVKPYGMRYKITPETTEKEVNVRKCFQLPGSKEDVVKAQSVFPSLDGFKFLREEYYQGRYCAVWQNITHWEQKKNIYTLWVTNSSCGVAPVHYEMRGYNSLLGSHYDKYEISYTDFDNSFPPSVFDIPVNETKKCGLLPGSVAEHRVLANPMEDLVGRHRPWAHAVFHHYRRRFGRHYGSARELEHRQHIFVHNMRFVHSKNRAALSYSLALNHLADRTPQEMAAMRGRRRSGDPNHGLPFSMQLYAGLILPESLDWRLYGAVTPVKDQAVCGSCWSFATTGAMEGALFLKVGAGSQRFGVARGFLSLQHVPPQTGVLTPLSQQVLIDCSWGFGNYACDGGEEWRAYEWIKKHGGIASTESYGPYLGQNGYCHYNQSELVAPLTGYVTVEPGNAEALKAALFKHGPVAVNIDASHKSFTFYANGVYEEPHCGNETSELDHAVLAVGYGVLHGKSYWLIKNSWSTYWGNDGYILMAMKDNNCGVATAASFPILA</sequence>
<dbReference type="InterPro" id="IPR039417">
    <property type="entry name" value="Peptidase_C1A_papain-like"/>
</dbReference>
<keyword evidence="2" id="KW-0645">Protease</keyword>
<feature type="chain" id="PRO_5025374918" evidence="7">
    <location>
        <begin position="20"/>
        <end position="571"/>
    </location>
</feature>
<evidence type="ECO:0000259" key="9">
    <source>
        <dbReference type="SMART" id="SM00848"/>
    </source>
</evidence>
<dbReference type="Pfam" id="PF08246">
    <property type="entry name" value="Inhibitor_I29"/>
    <property type="match status" value="1"/>
</dbReference>
<evidence type="ECO:0000256" key="3">
    <source>
        <dbReference type="ARBA" id="ARBA00022801"/>
    </source>
</evidence>
<dbReference type="OMA" id="KAFHHFK"/>
<evidence type="ECO:0000256" key="2">
    <source>
        <dbReference type="ARBA" id="ARBA00022670"/>
    </source>
</evidence>